<keyword evidence="11" id="KW-1185">Reference proteome</keyword>
<dbReference type="GO" id="GO:0005149">
    <property type="term" value="F:interleukin-1 receptor binding"/>
    <property type="evidence" value="ECO:0007669"/>
    <property type="project" value="InterPro"/>
</dbReference>
<dbReference type="InterPro" id="IPR020877">
    <property type="entry name" value="IL-1_CS"/>
</dbReference>
<dbReference type="GO" id="GO:0005125">
    <property type="term" value="F:cytokine activity"/>
    <property type="evidence" value="ECO:0007669"/>
    <property type="project" value="InterPro"/>
</dbReference>
<comment type="caution">
    <text evidence="10">The sequence shown here is derived from an EMBL/GenBank/DDBJ whole genome shotgun (WGS) entry which is preliminary data.</text>
</comment>
<proteinExistence type="inferred from homology"/>
<dbReference type="InterPro" id="IPR008996">
    <property type="entry name" value="IL1/FGF"/>
</dbReference>
<gene>
    <name evidence="10" type="ORF">Y1Q_0001846</name>
</gene>
<evidence type="ECO:0000256" key="1">
    <source>
        <dbReference type="ARBA" id="ARBA00004613"/>
    </source>
</evidence>
<dbReference type="GO" id="GO:0071222">
    <property type="term" value="P:cellular response to lipopolysaccharide"/>
    <property type="evidence" value="ECO:0007669"/>
    <property type="project" value="TreeGrafter"/>
</dbReference>
<organism evidence="10 11">
    <name type="scientific">Alligator mississippiensis</name>
    <name type="common">American alligator</name>
    <dbReference type="NCBI Taxonomy" id="8496"/>
    <lineage>
        <taxon>Eukaryota</taxon>
        <taxon>Metazoa</taxon>
        <taxon>Chordata</taxon>
        <taxon>Craniata</taxon>
        <taxon>Vertebrata</taxon>
        <taxon>Euteleostomi</taxon>
        <taxon>Archelosauria</taxon>
        <taxon>Archosauria</taxon>
        <taxon>Crocodylia</taxon>
        <taxon>Alligatoridae</taxon>
        <taxon>Alligatorinae</taxon>
        <taxon>Alligator</taxon>
    </lineage>
</organism>
<dbReference type="PRINTS" id="PR01360">
    <property type="entry name" value="INTRLEUKIN1X"/>
</dbReference>
<protein>
    <recommendedName>
        <fullName evidence="3">Interleukin-1 receptor antagonist protein</fullName>
    </recommendedName>
    <alternativeName>
        <fullName evidence="8">IL1 inhibitor</fullName>
    </alternativeName>
</protein>
<evidence type="ECO:0000256" key="2">
    <source>
        <dbReference type="ARBA" id="ARBA00010448"/>
    </source>
</evidence>
<dbReference type="InterPro" id="IPR003297">
    <property type="entry name" value="IL-1RA/IL-36"/>
</dbReference>
<name>A0A151MMB2_ALLMI</name>
<dbReference type="Proteomes" id="UP000050525">
    <property type="component" value="Unassembled WGS sequence"/>
</dbReference>
<accession>A0A151MMB2</accession>
<dbReference type="PANTHER" id="PTHR10078">
    <property type="entry name" value="INTERLEUKIN-1 FAMILY MEMBER"/>
    <property type="match status" value="1"/>
</dbReference>
<dbReference type="AlphaFoldDB" id="A0A151MMB2"/>
<dbReference type="GO" id="GO:0019221">
    <property type="term" value="P:cytokine-mediated signaling pathway"/>
    <property type="evidence" value="ECO:0007669"/>
    <property type="project" value="TreeGrafter"/>
</dbReference>
<comment type="function">
    <text evidence="9">Anti-inflammatory antagonist of interleukin-1 family of proinflammatory cytokines such as interleukin-1beta/IL1B and interleukin-1alpha/IL1A. Protects from immune dysregulation and uncontrolled systemic inflammation triggered by IL1 for a range of innate stimulatory agents such as pathogens.</text>
</comment>
<dbReference type="InterPro" id="IPR000975">
    <property type="entry name" value="IL-1_fam"/>
</dbReference>
<keyword evidence="4" id="KW-0964">Secreted</keyword>
<evidence type="ECO:0000256" key="3">
    <source>
        <dbReference type="ARBA" id="ARBA00020519"/>
    </source>
</evidence>
<keyword evidence="6" id="KW-1015">Disulfide bond</keyword>
<dbReference type="Gene3D" id="2.80.10.50">
    <property type="match status" value="1"/>
</dbReference>
<evidence type="ECO:0000313" key="11">
    <source>
        <dbReference type="Proteomes" id="UP000050525"/>
    </source>
</evidence>
<evidence type="ECO:0000256" key="6">
    <source>
        <dbReference type="ARBA" id="ARBA00023157"/>
    </source>
</evidence>
<dbReference type="STRING" id="8496.A0A151MMB2"/>
<dbReference type="PANTHER" id="PTHR10078:SF28">
    <property type="entry name" value="INTERLEUKIN-1 RECEPTOR ANTAGONIST PROTEIN"/>
    <property type="match status" value="1"/>
</dbReference>
<evidence type="ECO:0000256" key="8">
    <source>
        <dbReference type="ARBA" id="ARBA00032732"/>
    </source>
</evidence>
<dbReference type="GO" id="GO:0005615">
    <property type="term" value="C:extracellular space"/>
    <property type="evidence" value="ECO:0007669"/>
    <property type="project" value="InterPro"/>
</dbReference>
<evidence type="ECO:0000256" key="5">
    <source>
        <dbReference type="ARBA" id="ARBA00022729"/>
    </source>
</evidence>
<evidence type="ECO:0000256" key="7">
    <source>
        <dbReference type="ARBA" id="ARBA00023180"/>
    </source>
</evidence>
<evidence type="ECO:0000256" key="4">
    <source>
        <dbReference type="ARBA" id="ARBA00022525"/>
    </source>
</evidence>
<keyword evidence="5" id="KW-0732">Signal</keyword>
<comment type="similarity">
    <text evidence="2">Belongs to the IL-1 family.</text>
</comment>
<evidence type="ECO:0000256" key="9">
    <source>
        <dbReference type="ARBA" id="ARBA00034096"/>
    </source>
</evidence>
<dbReference type="GO" id="GO:0002437">
    <property type="term" value="P:inflammatory response to antigenic stimulus"/>
    <property type="evidence" value="ECO:0007669"/>
    <property type="project" value="TreeGrafter"/>
</dbReference>
<dbReference type="EMBL" id="AKHW03005679">
    <property type="protein sequence ID" value="KYO25691.1"/>
    <property type="molecule type" value="Genomic_DNA"/>
</dbReference>
<keyword evidence="7" id="KW-0325">Glycoprotein</keyword>
<dbReference type="Pfam" id="PF00340">
    <property type="entry name" value="IL1"/>
    <property type="match status" value="1"/>
</dbReference>
<dbReference type="PROSITE" id="PS00253">
    <property type="entry name" value="INTERLEUKIN_1"/>
    <property type="match status" value="1"/>
</dbReference>
<dbReference type="SUPFAM" id="SSF50353">
    <property type="entry name" value="Cytokine"/>
    <property type="match status" value="1"/>
</dbReference>
<evidence type="ECO:0000313" key="10">
    <source>
        <dbReference type="EMBL" id="KYO25691.1"/>
    </source>
</evidence>
<reference evidence="10 11" key="1">
    <citation type="journal article" date="2012" name="Genome Biol.">
        <title>Sequencing three crocodilian genomes to illuminate the evolution of archosaurs and amniotes.</title>
        <authorList>
            <person name="St John J.A."/>
            <person name="Braun E.L."/>
            <person name="Isberg S.R."/>
            <person name="Miles L.G."/>
            <person name="Chong A.Y."/>
            <person name="Gongora J."/>
            <person name="Dalzell P."/>
            <person name="Moran C."/>
            <person name="Bed'hom B."/>
            <person name="Abzhanov A."/>
            <person name="Burgess S.C."/>
            <person name="Cooksey A.M."/>
            <person name="Castoe T.A."/>
            <person name="Crawford N.G."/>
            <person name="Densmore L.D."/>
            <person name="Drew J.C."/>
            <person name="Edwards S.V."/>
            <person name="Faircloth B.C."/>
            <person name="Fujita M.K."/>
            <person name="Greenwold M.J."/>
            <person name="Hoffmann F.G."/>
            <person name="Howard J.M."/>
            <person name="Iguchi T."/>
            <person name="Janes D.E."/>
            <person name="Khan S.Y."/>
            <person name="Kohno S."/>
            <person name="de Koning A.J."/>
            <person name="Lance S.L."/>
            <person name="McCarthy F.M."/>
            <person name="McCormack J.E."/>
            <person name="Merchant M.E."/>
            <person name="Peterson D.G."/>
            <person name="Pollock D.D."/>
            <person name="Pourmand N."/>
            <person name="Raney B.J."/>
            <person name="Roessler K.A."/>
            <person name="Sanford J.R."/>
            <person name="Sawyer R.H."/>
            <person name="Schmidt C.J."/>
            <person name="Triplett E.W."/>
            <person name="Tuberville T.D."/>
            <person name="Venegas-Anaya M."/>
            <person name="Howard J.T."/>
            <person name="Jarvis E.D."/>
            <person name="Guillette L.J.Jr."/>
            <person name="Glenn T.C."/>
            <person name="Green R.E."/>
            <person name="Ray D.A."/>
        </authorList>
    </citation>
    <scope>NUCLEOTIDE SEQUENCE [LARGE SCALE GENOMIC DNA]</scope>
    <source>
        <strain evidence="10">KSC_2009_1</strain>
    </source>
</reference>
<dbReference type="GO" id="GO:0010628">
    <property type="term" value="P:positive regulation of gene expression"/>
    <property type="evidence" value="ECO:0007669"/>
    <property type="project" value="TreeGrafter"/>
</dbReference>
<comment type="subcellular location">
    <subcellularLocation>
        <location evidence="1">Secreted</location>
    </subcellularLocation>
</comment>
<sequence length="71" mass="8178">MDKEIATISRSQSNALRFTFFNTPQGKTHHFLSASYPGWFLCTSQKSNNLLSLTNQLGQVNNTDFYFNRKN</sequence>